<feature type="domain" description="Alpha-D-phosphohexomutase alpha/beta/alpha" evidence="12">
    <location>
        <begin position="260"/>
        <end position="367"/>
    </location>
</feature>
<name>A0P616_9PROT</name>
<evidence type="ECO:0000256" key="6">
    <source>
        <dbReference type="HAMAP-Rule" id="MF_01554"/>
    </source>
</evidence>
<dbReference type="SUPFAM" id="SSF55957">
    <property type="entry name" value="Phosphoglucomutase, C-terminal domain"/>
    <property type="match status" value="1"/>
</dbReference>
<evidence type="ECO:0000256" key="5">
    <source>
        <dbReference type="ARBA" id="ARBA00023235"/>
    </source>
</evidence>
<dbReference type="OrthoDB" id="9803322at2"/>
<evidence type="ECO:0000256" key="7">
    <source>
        <dbReference type="RuleBase" id="RU004326"/>
    </source>
</evidence>
<keyword evidence="3 6" id="KW-0479">Metal-binding</keyword>
<keyword evidence="2 6" id="KW-0597">Phosphoprotein</keyword>
<evidence type="ECO:0000256" key="8">
    <source>
        <dbReference type="RuleBase" id="RU004327"/>
    </source>
</evidence>
<dbReference type="Gene3D" id="3.40.120.10">
    <property type="entry name" value="Alpha-D-Glucose-1,6-Bisphosphate, subunit A, domain 3"/>
    <property type="match status" value="3"/>
</dbReference>
<dbReference type="PROSITE" id="PS00710">
    <property type="entry name" value="PGM_PMM"/>
    <property type="match status" value="1"/>
</dbReference>
<evidence type="ECO:0000313" key="14">
    <source>
        <dbReference type="Proteomes" id="UP000054262"/>
    </source>
</evidence>
<dbReference type="HAMAP" id="MF_01554_B">
    <property type="entry name" value="GlmM_B"/>
    <property type="match status" value="1"/>
</dbReference>
<keyword evidence="4 6" id="KW-0460">Magnesium</keyword>
<dbReference type="InterPro" id="IPR016055">
    <property type="entry name" value="A-D-PHexomutase_a/b/a-I/II/III"/>
</dbReference>
<dbReference type="GO" id="GO:0005975">
    <property type="term" value="P:carbohydrate metabolic process"/>
    <property type="evidence" value="ECO:0007669"/>
    <property type="project" value="InterPro"/>
</dbReference>
<evidence type="ECO:0000256" key="4">
    <source>
        <dbReference type="ARBA" id="ARBA00022842"/>
    </source>
</evidence>
<dbReference type="GO" id="GO:0006048">
    <property type="term" value="P:UDP-N-acetylglucosamine biosynthetic process"/>
    <property type="evidence" value="ECO:0007669"/>
    <property type="project" value="TreeGrafter"/>
</dbReference>
<comment type="caution">
    <text evidence="13">The sequence shown here is derived from an EMBL/GenBank/DDBJ whole genome shotgun (WGS) entry which is preliminary data.</text>
</comment>
<evidence type="ECO:0000259" key="12">
    <source>
        <dbReference type="Pfam" id="PF02880"/>
    </source>
</evidence>
<dbReference type="GO" id="GO:0009252">
    <property type="term" value="P:peptidoglycan biosynthetic process"/>
    <property type="evidence" value="ECO:0007669"/>
    <property type="project" value="TreeGrafter"/>
</dbReference>
<evidence type="ECO:0000259" key="11">
    <source>
        <dbReference type="Pfam" id="PF02879"/>
    </source>
</evidence>
<comment type="similarity">
    <text evidence="1 6 7">Belongs to the phosphohexose mutase family.</text>
</comment>
<dbReference type="FunFam" id="3.40.120.10:FF:000003">
    <property type="entry name" value="Phosphoglucosamine mutase"/>
    <property type="match status" value="1"/>
</dbReference>
<feature type="domain" description="Alpha-D-phosphohexomutase alpha/beta/alpha" evidence="11">
    <location>
        <begin position="174"/>
        <end position="256"/>
    </location>
</feature>
<dbReference type="Pfam" id="PF00408">
    <property type="entry name" value="PGM_PMM_IV"/>
    <property type="match status" value="1"/>
</dbReference>
<feature type="domain" description="Alpha-D-phosphohexomutase C-terminal" evidence="9">
    <location>
        <begin position="394"/>
        <end position="439"/>
    </location>
</feature>
<dbReference type="NCBIfam" id="NF008139">
    <property type="entry name" value="PRK10887.1"/>
    <property type="match status" value="1"/>
</dbReference>
<dbReference type="EMBL" id="AAUX01000001">
    <property type="protein sequence ID" value="EAV46976.1"/>
    <property type="molecule type" value="Genomic_DNA"/>
</dbReference>
<evidence type="ECO:0000256" key="1">
    <source>
        <dbReference type="ARBA" id="ARBA00010231"/>
    </source>
</evidence>
<organism evidence="13 14">
    <name type="scientific">Methylophilales bacterium HTCC2181</name>
    <dbReference type="NCBI Taxonomy" id="383631"/>
    <lineage>
        <taxon>Bacteria</taxon>
        <taxon>Pseudomonadati</taxon>
        <taxon>Pseudomonadota</taxon>
        <taxon>Betaproteobacteria</taxon>
        <taxon>Nitrosomonadales</taxon>
        <taxon>OM43 clade</taxon>
    </lineage>
</organism>
<dbReference type="Pfam" id="PF02880">
    <property type="entry name" value="PGM_PMM_III"/>
    <property type="match status" value="1"/>
</dbReference>
<sequence length="447" mass="48601">MTQFFGTDGIRGKTGSFPITPDFFVKIGYAAGLVLTKHHDLETNPSVVIGKDTRISGYMFESALESGFAAAGVDVYLTGPLPTPAIAFLTKALNADIGVSITASHNPYDDNGIKLFSNQGTKLPQSIEREIEEIVESDIKVVPAHRLGKAKRLDDARDRYEAFCLSTLPKNFTLAGKKIILDCAHGATYQVAPSIFSRLGADIQIINNQPNGLNINENAGSIHPEFLIKAVLIAKADLGIAFDGDGDRLIMVDELGQLIDGDQILFLLLRSYLQQNIMSGGLVGTLMSNLALEEKCKEMNIPFIRAKVGDKYVAEALREKKWIIGGENSGHIVLLDKHSTGDGIISSLQLIASLQSNQESLSQALSNFPMYPQKLINITSIGKFNVDGNEVKPLIEQANQMMEGKGRVLIRESGTQPLIRVMTEGPDVEKVIKSAQFLADSINQTSQ</sequence>
<dbReference type="InterPro" id="IPR016066">
    <property type="entry name" value="A-D-PHexomutase_CS"/>
</dbReference>
<dbReference type="InterPro" id="IPR036900">
    <property type="entry name" value="A-D-PHexomutase_C_sf"/>
</dbReference>
<dbReference type="GO" id="GO:0000287">
    <property type="term" value="F:magnesium ion binding"/>
    <property type="evidence" value="ECO:0007669"/>
    <property type="project" value="UniProtKB-UniRule"/>
</dbReference>
<evidence type="ECO:0000256" key="3">
    <source>
        <dbReference type="ARBA" id="ARBA00022723"/>
    </source>
</evidence>
<dbReference type="NCBIfam" id="TIGR01455">
    <property type="entry name" value="glmM"/>
    <property type="match status" value="1"/>
</dbReference>
<dbReference type="GO" id="GO:0004615">
    <property type="term" value="F:phosphomannomutase activity"/>
    <property type="evidence" value="ECO:0007669"/>
    <property type="project" value="TreeGrafter"/>
</dbReference>
<comment type="catalytic activity">
    <reaction evidence="6 8">
        <text>alpha-D-glucosamine 1-phosphate = D-glucosamine 6-phosphate</text>
        <dbReference type="Rhea" id="RHEA:23424"/>
        <dbReference type="ChEBI" id="CHEBI:58516"/>
        <dbReference type="ChEBI" id="CHEBI:58725"/>
        <dbReference type="EC" id="5.4.2.10"/>
    </reaction>
</comment>
<feature type="modified residue" description="Phosphoserine" evidence="6">
    <location>
        <position position="104"/>
    </location>
</feature>
<evidence type="ECO:0000259" key="10">
    <source>
        <dbReference type="Pfam" id="PF02878"/>
    </source>
</evidence>
<comment type="PTM">
    <text evidence="6">Activated by phosphorylation.</text>
</comment>
<reference evidence="13 14" key="1">
    <citation type="submission" date="2006-11" db="EMBL/GenBank/DDBJ databases">
        <authorList>
            <person name="Giovannoni S."/>
            <person name="Vergin K."/>
            <person name="Ferriera S."/>
            <person name="Johnson J."/>
            <person name="Kravitz S."/>
            <person name="Beeson K."/>
            <person name="Sutton G."/>
            <person name="Rogers Y.-H."/>
            <person name="Friedman R."/>
            <person name="Frazier M."/>
            <person name="Venter J.C."/>
        </authorList>
    </citation>
    <scope>NUCLEOTIDE SEQUENCE [LARGE SCALE GENOMIC DNA]</scope>
    <source>
        <strain evidence="13 14">HTCC2181</strain>
    </source>
</reference>
<comment type="cofactor">
    <cofactor evidence="6">
        <name>Mg(2+)</name>
        <dbReference type="ChEBI" id="CHEBI:18420"/>
    </cofactor>
    <text evidence="6">Binds 1 Mg(2+) ion per subunit.</text>
</comment>
<dbReference type="Pfam" id="PF02879">
    <property type="entry name" value="PGM_PMM_II"/>
    <property type="match status" value="1"/>
</dbReference>
<evidence type="ECO:0000256" key="2">
    <source>
        <dbReference type="ARBA" id="ARBA00022553"/>
    </source>
</evidence>
<dbReference type="InterPro" id="IPR005843">
    <property type="entry name" value="A-D-PHexomutase_C"/>
</dbReference>
<dbReference type="Pfam" id="PF02878">
    <property type="entry name" value="PGM_PMM_I"/>
    <property type="match status" value="1"/>
</dbReference>
<dbReference type="InterPro" id="IPR050060">
    <property type="entry name" value="Phosphoglucosamine_mutase"/>
</dbReference>
<dbReference type="AlphaFoldDB" id="A0P616"/>
<evidence type="ECO:0000313" key="13">
    <source>
        <dbReference type="EMBL" id="EAV46976.1"/>
    </source>
</evidence>
<dbReference type="InterPro" id="IPR006352">
    <property type="entry name" value="GlmM_bact"/>
</dbReference>
<feature type="domain" description="Alpha-D-phosphohexomutase alpha/beta/alpha" evidence="10">
    <location>
        <begin position="3"/>
        <end position="138"/>
    </location>
</feature>
<feature type="binding site" evidence="6">
    <location>
        <position position="245"/>
    </location>
    <ligand>
        <name>Mg(2+)</name>
        <dbReference type="ChEBI" id="CHEBI:18420"/>
    </ligand>
</feature>
<protein>
    <recommendedName>
        <fullName evidence="6 8">Phosphoglucosamine mutase</fullName>
        <ecNumber evidence="6 8">5.4.2.10</ecNumber>
    </recommendedName>
</protein>
<proteinExistence type="inferred from homology"/>
<dbReference type="Proteomes" id="UP000054262">
    <property type="component" value="Unassembled WGS sequence"/>
</dbReference>
<dbReference type="InterPro" id="IPR005846">
    <property type="entry name" value="A-D-PHexomutase_a/b/a-III"/>
</dbReference>
<comment type="function">
    <text evidence="6 8">Catalyzes the conversion of glucosamine-6-phosphate to glucosamine-1-phosphate.</text>
</comment>
<dbReference type="PANTHER" id="PTHR42946">
    <property type="entry name" value="PHOSPHOHEXOSE MUTASE"/>
    <property type="match status" value="1"/>
</dbReference>
<evidence type="ECO:0000259" key="9">
    <source>
        <dbReference type="Pfam" id="PF00408"/>
    </source>
</evidence>
<dbReference type="Gene3D" id="3.30.310.50">
    <property type="entry name" value="Alpha-D-phosphohexomutase, C-terminal domain"/>
    <property type="match status" value="1"/>
</dbReference>
<dbReference type="FunFam" id="3.40.120.10:FF:000001">
    <property type="entry name" value="Phosphoglucosamine mutase"/>
    <property type="match status" value="1"/>
</dbReference>
<dbReference type="InterPro" id="IPR005845">
    <property type="entry name" value="A-D-PHexomutase_a/b/a-II"/>
</dbReference>
<feature type="active site" description="Phosphoserine intermediate" evidence="6">
    <location>
        <position position="104"/>
    </location>
</feature>
<dbReference type="PRINTS" id="PR00509">
    <property type="entry name" value="PGMPMM"/>
</dbReference>
<feature type="binding site" description="via phosphate group" evidence="6">
    <location>
        <position position="104"/>
    </location>
    <ligand>
        <name>Mg(2+)</name>
        <dbReference type="ChEBI" id="CHEBI:18420"/>
    </ligand>
</feature>
<feature type="binding site" evidence="6">
    <location>
        <position position="243"/>
    </location>
    <ligand>
        <name>Mg(2+)</name>
        <dbReference type="ChEBI" id="CHEBI:18420"/>
    </ligand>
</feature>
<keyword evidence="5 6" id="KW-0413">Isomerase</keyword>
<dbReference type="GO" id="GO:0005829">
    <property type="term" value="C:cytosol"/>
    <property type="evidence" value="ECO:0007669"/>
    <property type="project" value="TreeGrafter"/>
</dbReference>
<dbReference type="GO" id="GO:0008966">
    <property type="term" value="F:phosphoglucosamine mutase activity"/>
    <property type="evidence" value="ECO:0007669"/>
    <property type="project" value="UniProtKB-UniRule"/>
</dbReference>
<dbReference type="PANTHER" id="PTHR42946:SF1">
    <property type="entry name" value="PHOSPHOGLUCOMUTASE (ALPHA-D-GLUCOSE-1,6-BISPHOSPHATE-DEPENDENT)"/>
    <property type="match status" value="1"/>
</dbReference>
<dbReference type="InterPro" id="IPR005844">
    <property type="entry name" value="A-D-PHexomutase_a/b/a-I"/>
</dbReference>
<keyword evidence="14" id="KW-1185">Reference proteome</keyword>
<dbReference type="CDD" id="cd05802">
    <property type="entry name" value="GlmM"/>
    <property type="match status" value="1"/>
</dbReference>
<feature type="binding site" evidence="6">
    <location>
        <position position="247"/>
    </location>
    <ligand>
        <name>Mg(2+)</name>
        <dbReference type="ChEBI" id="CHEBI:18420"/>
    </ligand>
</feature>
<dbReference type="SUPFAM" id="SSF53738">
    <property type="entry name" value="Phosphoglucomutase, first 3 domains"/>
    <property type="match status" value="3"/>
</dbReference>
<dbReference type="InterPro" id="IPR005841">
    <property type="entry name" value="Alpha-D-phosphohexomutase_SF"/>
</dbReference>
<gene>
    <name evidence="6" type="primary">glmM</name>
    <name evidence="13" type="ORF">MB2181_02845</name>
</gene>
<dbReference type="EC" id="5.4.2.10" evidence="6 8"/>
<accession>A0P616</accession>